<organism evidence="1 2">
    <name type="scientific">Citrus clementina</name>
    <name type="common">Clementine</name>
    <name type="synonym">Citrus deliciosa x Citrus sinensis</name>
    <dbReference type="NCBI Taxonomy" id="85681"/>
    <lineage>
        <taxon>Eukaryota</taxon>
        <taxon>Viridiplantae</taxon>
        <taxon>Streptophyta</taxon>
        <taxon>Embryophyta</taxon>
        <taxon>Tracheophyta</taxon>
        <taxon>Spermatophyta</taxon>
        <taxon>Magnoliopsida</taxon>
        <taxon>eudicotyledons</taxon>
        <taxon>Gunneridae</taxon>
        <taxon>Pentapetalae</taxon>
        <taxon>rosids</taxon>
        <taxon>malvids</taxon>
        <taxon>Sapindales</taxon>
        <taxon>Rutaceae</taxon>
        <taxon>Aurantioideae</taxon>
        <taxon>Citrus</taxon>
    </lineage>
</organism>
<protein>
    <submittedName>
        <fullName evidence="1">Uncharacterized protein</fullName>
    </submittedName>
</protein>
<evidence type="ECO:0000313" key="2">
    <source>
        <dbReference type="Proteomes" id="UP000030687"/>
    </source>
</evidence>
<reference evidence="1 2" key="1">
    <citation type="submission" date="2013-10" db="EMBL/GenBank/DDBJ databases">
        <authorList>
            <consortium name="International Citrus Genome Consortium"/>
            <person name="Jenkins J."/>
            <person name="Schmutz J."/>
            <person name="Prochnik S."/>
            <person name="Rokhsar D."/>
            <person name="Gmitter F."/>
            <person name="Ollitrault P."/>
            <person name="Machado M."/>
            <person name="Talon M."/>
            <person name="Wincker P."/>
            <person name="Jaillon O."/>
            <person name="Morgante M."/>
        </authorList>
    </citation>
    <scope>NUCLEOTIDE SEQUENCE</scope>
    <source>
        <strain evidence="2">cv. Clemenules</strain>
    </source>
</reference>
<dbReference type="KEGG" id="cic:CICLE_v10006799mg"/>
<dbReference type="Gramene" id="ESR34101">
    <property type="protein sequence ID" value="ESR34101"/>
    <property type="gene ID" value="CICLE_v10006799mg"/>
</dbReference>
<dbReference type="EMBL" id="KI537036">
    <property type="protein sequence ID" value="ESR34101.1"/>
    <property type="molecule type" value="Genomic_DNA"/>
</dbReference>
<accession>V4SAW2</accession>
<keyword evidence="2" id="KW-1185">Reference proteome</keyword>
<dbReference type="STRING" id="85681.V4SAW2"/>
<dbReference type="Proteomes" id="UP000030687">
    <property type="component" value="Unassembled WGS sequence"/>
</dbReference>
<proteinExistence type="predicted"/>
<dbReference type="PANTHER" id="PTHR32278">
    <property type="entry name" value="F-BOX DOMAIN-CONTAINING PROTEIN"/>
    <property type="match status" value="1"/>
</dbReference>
<dbReference type="InParanoid" id="V4SAW2"/>
<evidence type="ECO:0000313" key="1">
    <source>
        <dbReference type="EMBL" id="ESR34101.1"/>
    </source>
</evidence>
<dbReference type="PANTHER" id="PTHR32278:SF144">
    <property type="entry name" value="F-BOX PROTEIN PP2-B12 ISOFORM X1"/>
    <property type="match status" value="1"/>
</dbReference>
<sequence length="106" mass="12246">MVITFVLSPGCVSYIISLTTPHYPWVRLINKSVADSDSDWENFLRSDYKHIISNSVSDSSFNTSLSKKDLYFHLCRNRIIVNSGSISFVLEKESRKKCFTVRARDY</sequence>
<name>V4SAW2_CITCL</name>
<dbReference type="AlphaFoldDB" id="V4SAW2"/>
<gene>
    <name evidence="1" type="ORF">CICLE_v10006799mg</name>
</gene>